<feature type="chain" id="PRO_5045769136" evidence="2">
    <location>
        <begin position="25"/>
        <end position="539"/>
    </location>
</feature>
<feature type="signal peptide" evidence="2">
    <location>
        <begin position="1"/>
        <end position="24"/>
    </location>
</feature>
<organism evidence="3 4">
    <name type="scientific">Nonomuraea helvata</name>
    <dbReference type="NCBI Taxonomy" id="37484"/>
    <lineage>
        <taxon>Bacteria</taxon>
        <taxon>Bacillati</taxon>
        <taxon>Actinomycetota</taxon>
        <taxon>Actinomycetes</taxon>
        <taxon>Streptosporangiales</taxon>
        <taxon>Streptosporangiaceae</taxon>
        <taxon>Nonomuraea</taxon>
    </lineage>
</organism>
<dbReference type="Proteomes" id="UP001589532">
    <property type="component" value="Unassembled WGS sequence"/>
</dbReference>
<dbReference type="SUPFAM" id="SSF48619">
    <property type="entry name" value="Phospholipase A2, PLA2"/>
    <property type="match status" value="1"/>
</dbReference>
<accession>A0ABV5SIG9</accession>
<name>A0ABV5SIG9_9ACTN</name>
<evidence type="ECO:0000256" key="1">
    <source>
        <dbReference type="SAM" id="MobiDB-lite"/>
    </source>
</evidence>
<proteinExistence type="predicted"/>
<dbReference type="Gene3D" id="1.20.90.10">
    <property type="entry name" value="Phospholipase A2 domain"/>
    <property type="match status" value="1"/>
</dbReference>
<dbReference type="Pfam" id="PF05593">
    <property type="entry name" value="RHS_repeat"/>
    <property type="match status" value="1"/>
</dbReference>
<dbReference type="InterPro" id="IPR036444">
    <property type="entry name" value="PLipase_A2_dom_sf"/>
</dbReference>
<keyword evidence="4" id="KW-1185">Reference proteome</keyword>
<dbReference type="EC" id="3.1.1.4" evidence="3"/>
<evidence type="ECO:0000313" key="4">
    <source>
        <dbReference type="Proteomes" id="UP001589532"/>
    </source>
</evidence>
<dbReference type="GO" id="GO:0004623">
    <property type="term" value="F:phospholipase A2 activity"/>
    <property type="evidence" value="ECO:0007669"/>
    <property type="project" value="UniProtKB-EC"/>
</dbReference>
<protein>
    <submittedName>
        <fullName evidence="3">Phospholipase A2</fullName>
        <ecNumber evidence="3">3.1.1.4</ecNumber>
    </submittedName>
</protein>
<keyword evidence="3" id="KW-0378">Hydrolase</keyword>
<evidence type="ECO:0000313" key="3">
    <source>
        <dbReference type="EMBL" id="MFB9630221.1"/>
    </source>
</evidence>
<comment type="caution">
    <text evidence="3">The sequence shown here is derived from an EMBL/GenBank/DDBJ whole genome shotgun (WGS) entry which is preliminary data.</text>
</comment>
<dbReference type="RefSeq" id="WP_344985766.1">
    <property type="nucleotide sequence ID" value="NZ_BAAAXV010000001.1"/>
</dbReference>
<dbReference type="Gene3D" id="2.180.10.10">
    <property type="entry name" value="RHS repeat-associated core"/>
    <property type="match status" value="1"/>
</dbReference>
<keyword evidence="2" id="KW-0732">Signal</keyword>
<evidence type="ECO:0000256" key="2">
    <source>
        <dbReference type="SAM" id="SignalP"/>
    </source>
</evidence>
<sequence>MRRLTLTATIAAVLLPLLSPAASATTTVGTATAAEDPDAVQQVGPGLYFSDTDTFTFDESDVPAGSIGRTHGVATGGGDLARPQSAPASRPEMAVFGPGWKAEFLGGMLDRKLDVQSGAIVVTELDEGTTTRYTLKSSISFPEGGGIQRYESGDGSKITETTRWDSAAGAMRTSISEAIAMDKGATEAGDDNFSQSNAELGLTYSWTKIDGLQSTDTWRVTATGNTAYGASTVAYDAQGRVSTVKEPAAGEAPEETLTVTYATSTTATTSSFGDYAGRLKQITLTSGTEAPQTVASYGYDANGLLRTVADPSLSGSPASTYAYDQVGRLTSIDSPTDGGWQLTFAGGTAAPTATATDTSRPAGGDPIQGAKGINDPNATAPDPGDFLPGDVSNPQAYPSYCNDAWKWLYYQRAGCASWVAHYGWRKPLWRKLPSKRYVMGIDYDHCTNAPDRPTGFDFRPACDMHDYGYGLIGNTYKHYRYYLDRYRKSQVDDVFYHTLKNWTCNAYNIFVRTVCKRWAFVYRQGVRLGNPKNGANATH</sequence>
<feature type="compositionally biased region" description="Low complexity" evidence="1">
    <location>
        <begin position="350"/>
        <end position="362"/>
    </location>
</feature>
<dbReference type="Pfam" id="PF09056">
    <property type="entry name" value="Phospholip_A2_3"/>
    <property type="match status" value="1"/>
</dbReference>
<reference evidence="3 4" key="1">
    <citation type="submission" date="2024-09" db="EMBL/GenBank/DDBJ databases">
        <authorList>
            <person name="Sun Q."/>
            <person name="Mori K."/>
        </authorList>
    </citation>
    <scope>NUCLEOTIDE SEQUENCE [LARGE SCALE GENOMIC DNA]</scope>
    <source>
        <strain evidence="3 4">JCM 3143</strain>
    </source>
</reference>
<gene>
    <name evidence="3" type="ORF">ACFFSA_44710</name>
</gene>
<feature type="region of interest" description="Disordered" evidence="1">
    <location>
        <begin position="350"/>
        <end position="384"/>
    </location>
</feature>
<dbReference type="InterPro" id="IPR031325">
    <property type="entry name" value="RHS_repeat"/>
</dbReference>
<feature type="region of interest" description="Disordered" evidence="1">
    <location>
        <begin position="72"/>
        <end position="92"/>
    </location>
</feature>
<dbReference type="InterPro" id="IPR015141">
    <property type="entry name" value="PLipase_A2_prok/fun"/>
</dbReference>
<dbReference type="EMBL" id="JBHMBW010000081">
    <property type="protein sequence ID" value="MFB9630221.1"/>
    <property type="molecule type" value="Genomic_DNA"/>
</dbReference>